<keyword evidence="1" id="KW-0472">Membrane</keyword>
<keyword evidence="3" id="KW-1185">Reference proteome</keyword>
<protein>
    <submittedName>
        <fullName evidence="2">Uncharacterized protein</fullName>
    </submittedName>
</protein>
<reference evidence="2 3" key="1">
    <citation type="submission" date="2019-09" db="EMBL/GenBank/DDBJ databases">
        <title>A chromosome-level genome assembly of the Chinese tupelo Nyssa sinensis.</title>
        <authorList>
            <person name="Yang X."/>
            <person name="Kang M."/>
            <person name="Yang Y."/>
            <person name="Xiong H."/>
            <person name="Wang M."/>
            <person name="Zhang Z."/>
            <person name="Wang Z."/>
            <person name="Wu H."/>
            <person name="Ma T."/>
            <person name="Liu J."/>
            <person name="Xi Z."/>
        </authorList>
    </citation>
    <scope>NUCLEOTIDE SEQUENCE [LARGE SCALE GENOMIC DNA]</scope>
    <source>
        <strain evidence="2">J267</strain>
        <tissue evidence="2">Leaf</tissue>
    </source>
</reference>
<evidence type="ECO:0000256" key="1">
    <source>
        <dbReference type="SAM" id="Phobius"/>
    </source>
</evidence>
<keyword evidence="1" id="KW-1133">Transmembrane helix</keyword>
<gene>
    <name evidence="2" type="ORF">F0562_030558</name>
</gene>
<feature type="transmembrane region" description="Helical" evidence="1">
    <location>
        <begin position="40"/>
        <end position="61"/>
    </location>
</feature>
<feature type="transmembrane region" description="Helical" evidence="1">
    <location>
        <begin position="73"/>
        <end position="98"/>
    </location>
</feature>
<name>A0A5J5B047_9ASTE</name>
<organism evidence="2 3">
    <name type="scientific">Nyssa sinensis</name>
    <dbReference type="NCBI Taxonomy" id="561372"/>
    <lineage>
        <taxon>Eukaryota</taxon>
        <taxon>Viridiplantae</taxon>
        <taxon>Streptophyta</taxon>
        <taxon>Embryophyta</taxon>
        <taxon>Tracheophyta</taxon>
        <taxon>Spermatophyta</taxon>
        <taxon>Magnoliopsida</taxon>
        <taxon>eudicotyledons</taxon>
        <taxon>Gunneridae</taxon>
        <taxon>Pentapetalae</taxon>
        <taxon>asterids</taxon>
        <taxon>Cornales</taxon>
        <taxon>Nyssaceae</taxon>
        <taxon>Nyssa</taxon>
    </lineage>
</organism>
<dbReference type="Proteomes" id="UP000325577">
    <property type="component" value="Linkage Group LG17"/>
</dbReference>
<evidence type="ECO:0000313" key="2">
    <source>
        <dbReference type="EMBL" id="KAA8535556.1"/>
    </source>
</evidence>
<proteinExistence type="predicted"/>
<dbReference type="AlphaFoldDB" id="A0A5J5B047"/>
<keyword evidence="1" id="KW-0812">Transmembrane</keyword>
<dbReference type="OrthoDB" id="1750316at2759"/>
<evidence type="ECO:0000313" key="3">
    <source>
        <dbReference type="Proteomes" id="UP000325577"/>
    </source>
</evidence>
<accession>A0A5J5B047</accession>
<sequence length="200" mass="22417">MKAVATLLYRKSDYPLYHKSDFFLCHFFRGYGFRRQESNFGLWLVPIIVSITLLEAIATLLGYRKTPQSGILWLWISITTVGNKILECMLAFGVGLLCQGSKLQSWAMDCRELQFIISNQFFTTEPCACEPSSLPKYPPSKEMDVKLAARRQRGLSGKTSVVDGARRVGVHGRAGRAMPAPEANAELQANLDICDTNFPF</sequence>
<dbReference type="EMBL" id="CM018040">
    <property type="protein sequence ID" value="KAA8535556.1"/>
    <property type="molecule type" value="Genomic_DNA"/>
</dbReference>